<evidence type="ECO:0008006" key="3">
    <source>
        <dbReference type="Google" id="ProtNLM"/>
    </source>
</evidence>
<reference evidence="1" key="2">
    <citation type="submission" date="2021-10" db="EMBL/GenBank/DDBJ databases">
        <title>Phylogenomics reveals ancestral predisposition of the termite-cultivated fungus Termitomyces towards a domesticated lifestyle.</title>
        <authorList>
            <person name="Auxier B."/>
            <person name="Grum-Grzhimaylo A."/>
            <person name="Cardenas M.E."/>
            <person name="Lodge J.D."/>
            <person name="Laessoe T."/>
            <person name="Pedersen O."/>
            <person name="Smith M.E."/>
            <person name="Kuyper T.W."/>
            <person name="Franco-Molano E.A."/>
            <person name="Baroni T.J."/>
            <person name="Aanen D.K."/>
        </authorList>
    </citation>
    <scope>NUCLEOTIDE SEQUENCE</scope>
    <source>
        <strain evidence="1">D49</strain>
    </source>
</reference>
<keyword evidence="2" id="KW-1185">Reference proteome</keyword>
<reference evidence="1" key="1">
    <citation type="submission" date="2021-02" db="EMBL/GenBank/DDBJ databases">
        <authorList>
            <person name="Nieuwenhuis M."/>
            <person name="Van De Peppel L.J.J."/>
        </authorList>
    </citation>
    <scope>NUCLEOTIDE SEQUENCE</scope>
    <source>
        <strain evidence="1">D49</strain>
    </source>
</reference>
<name>A0A9P7GNF0_9AGAR</name>
<dbReference type="OrthoDB" id="3071554at2759"/>
<sequence length="442" mass="49901">MSLQNSRHLPPEIIDTIIDELQDEHTLKLCSLVSRACALRSQKNLFARINISLSEKRHCDALSRLVSRLTPRLASYIQHLRINDFRQGSRTYLRDHPVQLLFDKLRTLRSFTMAIDTDLTAEQSLVLSQSLVRMLQRTQAEDVSIHNLDISATYFVFHCPKLRRLDLQGSYMGPGTTPIAREIPNPLDNVPTMIGVHGKLEVLTLDSDSWEPLEMMYRASRLGHSCLTLDYLKKLILHDDECNALAFATELALNSGDRLKSLTWYDESTSYGDGRPLSRFHLKRNVLCYTVAFVLPRSLTKFQHYTAVTRLPWLCTALEMNSGQNHLEDLILVIYAVDIPALTDPTFDFAVASLLGPCLGQLELLDLVLSGSGYSCLRRVSFSFQVPVSTIPRDSDSQVGTVIDGLTGMFPRLRMKCELETHVISTQEGGMGFSFIEYSSLE</sequence>
<evidence type="ECO:0000313" key="1">
    <source>
        <dbReference type="EMBL" id="KAG5650167.1"/>
    </source>
</evidence>
<proteinExistence type="predicted"/>
<accession>A0A9P7GNF0</accession>
<dbReference type="Proteomes" id="UP000717328">
    <property type="component" value="Unassembled WGS sequence"/>
</dbReference>
<dbReference type="EMBL" id="JABCKI010000533">
    <property type="protein sequence ID" value="KAG5650167.1"/>
    <property type="molecule type" value="Genomic_DNA"/>
</dbReference>
<dbReference type="AlphaFoldDB" id="A0A9P7GNF0"/>
<dbReference type="SUPFAM" id="SSF52047">
    <property type="entry name" value="RNI-like"/>
    <property type="match status" value="1"/>
</dbReference>
<protein>
    <recommendedName>
        <fullName evidence="3">F-box domain-containing protein</fullName>
    </recommendedName>
</protein>
<comment type="caution">
    <text evidence="1">The sequence shown here is derived from an EMBL/GenBank/DDBJ whole genome shotgun (WGS) entry which is preliminary data.</text>
</comment>
<organism evidence="1 2">
    <name type="scientific">Sphagnurus paluster</name>
    <dbReference type="NCBI Taxonomy" id="117069"/>
    <lineage>
        <taxon>Eukaryota</taxon>
        <taxon>Fungi</taxon>
        <taxon>Dikarya</taxon>
        <taxon>Basidiomycota</taxon>
        <taxon>Agaricomycotina</taxon>
        <taxon>Agaricomycetes</taxon>
        <taxon>Agaricomycetidae</taxon>
        <taxon>Agaricales</taxon>
        <taxon>Tricholomatineae</taxon>
        <taxon>Lyophyllaceae</taxon>
        <taxon>Sphagnurus</taxon>
    </lineage>
</organism>
<gene>
    <name evidence="1" type="ORF">H0H81_000470</name>
</gene>
<evidence type="ECO:0000313" key="2">
    <source>
        <dbReference type="Proteomes" id="UP000717328"/>
    </source>
</evidence>